<reference evidence="1" key="1">
    <citation type="submission" date="2022-10" db="EMBL/GenBank/DDBJ databases">
        <title>Characterization and whole genome sequencing of a new Roseateles species, isolated from fresh water.</title>
        <authorList>
            <person name="Guliayeva D.Y."/>
            <person name="Akhremchuk A.E."/>
            <person name="Sikolenko M.A."/>
            <person name="Valentovich L.N."/>
            <person name="Sidarenka A.V."/>
        </authorList>
    </citation>
    <scope>NUCLEOTIDE SEQUENCE</scope>
    <source>
        <strain evidence="1">BIM B-1768</strain>
    </source>
</reference>
<dbReference type="EMBL" id="CP104562">
    <property type="protein sequence ID" value="UXH80446.1"/>
    <property type="molecule type" value="Genomic_DNA"/>
</dbReference>
<evidence type="ECO:0000313" key="1">
    <source>
        <dbReference type="EMBL" id="UXH80446.1"/>
    </source>
</evidence>
<keyword evidence="2" id="KW-1185">Reference proteome</keyword>
<gene>
    <name evidence="1" type="ORF">N4261_11470</name>
</gene>
<dbReference type="InterPro" id="IPR036390">
    <property type="entry name" value="WH_DNA-bd_sf"/>
</dbReference>
<sequence length="229" mass="24951">MTVSPETGNEDRLLFELKRSGALPAATLAAACAITPMGAHKLLGRLEAQGLVVGREDHGDAPRVGRPRKLWALTAAGHGRFPDRHADLTVQLVHQVRTVLGEAALDQLIAARERDSDLRYTAALARCRSAGDRLRELARLRADEGYMARVERQGRDWVLIEDHCPICAAAQSCQGFCRSELALFQRCLGPDWVVARTEHLLAGARRCAYRISAAAVPGEATDAPPQDTM</sequence>
<protein>
    <submittedName>
        <fullName evidence="1">MarR family transcriptional regulator</fullName>
    </submittedName>
</protein>
<dbReference type="RefSeq" id="WP_261760263.1">
    <property type="nucleotide sequence ID" value="NZ_CP104562.2"/>
</dbReference>
<name>A0ABY6B502_9BURK</name>
<proteinExistence type="predicted"/>
<dbReference type="Proteomes" id="UP001064933">
    <property type="component" value="Chromosome"/>
</dbReference>
<dbReference type="Gene3D" id="1.10.10.10">
    <property type="entry name" value="Winged helix-like DNA-binding domain superfamily/Winged helix DNA-binding domain"/>
    <property type="match status" value="1"/>
</dbReference>
<evidence type="ECO:0000313" key="2">
    <source>
        <dbReference type="Proteomes" id="UP001064933"/>
    </source>
</evidence>
<accession>A0ABY6B502</accession>
<dbReference type="SUPFAM" id="SSF46785">
    <property type="entry name" value="Winged helix' DNA-binding domain"/>
    <property type="match status" value="1"/>
</dbReference>
<organism evidence="1 2">
    <name type="scientific">Roseateles amylovorans</name>
    <dbReference type="NCBI Taxonomy" id="2978473"/>
    <lineage>
        <taxon>Bacteria</taxon>
        <taxon>Pseudomonadati</taxon>
        <taxon>Pseudomonadota</taxon>
        <taxon>Betaproteobacteria</taxon>
        <taxon>Burkholderiales</taxon>
        <taxon>Sphaerotilaceae</taxon>
        <taxon>Roseateles</taxon>
    </lineage>
</organism>
<dbReference type="InterPro" id="IPR036388">
    <property type="entry name" value="WH-like_DNA-bd_sf"/>
</dbReference>